<dbReference type="Pfam" id="PF01535">
    <property type="entry name" value="PPR"/>
    <property type="match status" value="5"/>
</dbReference>
<dbReference type="FunFam" id="1.25.40.10:FF:000305">
    <property type="entry name" value="Pentatricopeptide repeat-containing protein mitochondrial"/>
    <property type="match status" value="1"/>
</dbReference>
<dbReference type="InterPro" id="IPR011990">
    <property type="entry name" value="TPR-like_helical_dom_sf"/>
</dbReference>
<dbReference type="NCBIfam" id="TIGR00756">
    <property type="entry name" value="PPR"/>
    <property type="match status" value="4"/>
</dbReference>
<organism evidence="3 4">
    <name type="scientific">Actinidia rufa</name>
    <dbReference type="NCBI Taxonomy" id="165716"/>
    <lineage>
        <taxon>Eukaryota</taxon>
        <taxon>Viridiplantae</taxon>
        <taxon>Streptophyta</taxon>
        <taxon>Embryophyta</taxon>
        <taxon>Tracheophyta</taxon>
        <taxon>Spermatophyta</taxon>
        <taxon>Magnoliopsida</taxon>
        <taxon>eudicotyledons</taxon>
        <taxon>Gunneridae</taxon>
        <taxon>Pentapetalae</taxon>
        <taxon>asterids</taxon>
        <taxon>Ericales</taxon>
        <taxon>Actinidiaceae</taxon>
        <taxon>Actinidia</taxon>
    </lineage>
</organism>
<dbReference type="EMBL" id="BJWL01000022">
    <property type="protein sequence ID" value="GFZ11240.1"/>
    <property type="molecule type" value="Genomic_DNA"/>
</dbReference>
<feature type="repeat" description="PPR" evidence="2">
    <location>
        <begin position="316"/>
        <end position="350"/>
    </location>
</feature>
<dbReference type="PANTHER" id="PTHR47926">
    <property type="entry name" value="PENTATRICOPEPTIDE REPEAT-CONTAINING PROTEIN"/>
    <property type="match status" value="1"/>
</dbReference>
<dbReference type="InterPro" id="IPR046848">
    <property type="entry name" value="E_motif"/>
</dbReference>
<dbReference type="AlphaFoldDB" id="A0A7J0GKC8"/>
<keyword evidence="1" id="KW-0677">Repeat</keyword>
<sequence>MDDPHPQFLNSLADLRNEFFAGIVHAEVIKNGSLHHLHVGSYILSLYVKSLLLGHAQKLFDEIPQRDVRTWTIMISGFARNGSSRMAVDTFSKMLEQGVVPNGFTFSSILKCCSSLNELLMGKAIHGWILRYGIDLDVALSNSIIDLYVKCRVFDYVEGLFESMDDKDTVSWNIMIGAYLQARDMEKSLVLFRRLPFKDVATWNTIIDGHIRNGFERIALDLLYEMVEIGPMFNEVTFSIALVLAASLSALELGRQIHGRIVRIGINNDGFIRNSLIDMYCKCGEMENASAVFENLALDSTKTQNPKISFNESVAGSVSWSSMVTGYIQNGRLEVALKLFNTMVCERINVDVFTLTSIISACGNAGLLGLGQQIHAHILKIGHKADAFLSSSMIDMYAKCARLDDAWSIFRLTDVQNIVLWTSMISSCASHGQGKKAIWLFELMLNDGIRPNEVTFVGVLAACSHAGLLKEGCKYFMLMQEIYGIKPSVYHFTCMVDLFGRAGHLNMIKDFIYKNGISHLSAVWKAFLSSCEIHKNIEMARWVSEKLLELEPFESGPYILLSNTCATNHRWEEVAKLRALMKQRGVRKNPGQSWI</sequence>
<feature type="repeat" description="PPR" evidence="2">
    <location>
        <begin position="168"/>
        <end position="202"/>
    </location>
</feature>
<keyword evidence="4" id="KW-1185">Reference proteome</keyword>
<protein>
    <submittedName>
        <fullName evidence="3">Pentatricopeptide repeat (PPR) superfamily protein</fullName>
    </submittedName>
</protein>
<evidence type="ECO:0000256" key="2">
    <source>
        <dbReference type="PROSITE-ProRule" id="PRU00708"/>
    </source>
</evidence>
<name>A0A7J0GKC8_9ERIC</name>
<dbReference type="PROSITE" id="PS51375">
    <property type="entry name" value="PPR"/>
    <property type="match status" value="4"/>
</dbReference>
<dbReference type="Proteomes" id="UP000585474">
    <property type="component" value="Unassembled WGS sequence"/>
</dbReference>
<reference evidence="3 4" key="1">
    <citation type="submission" date="2019-07" db="EMBL/GenBank/DDBJ databases">
        <title>De Novo Assembly of kiwifruit Actinidia rufa.</title>
        <authorList>
            <person name="Sugita-Konishi S."/>
            <person name="Sato K."/>
            <person name="Mori E."/>
            <person name="Abe Y."/>
            <person name="Kisaki G."/>
            <person name="Hamano K."/>
            <person name="Suezawa K."/>
            <person name="Otani M."/>
            <person name="Fukuda T."/>
            <person name="Manabe T."/>
            <person name="Gomi K."/>
            <person name="Tabuchi M."/>
            <person name="Akimitsu K."/>
            <person name="Kataoka I."/>
        </authorList>
    </citation>
    <scope>NUCLEOTIDE SEQUENCE [LARGE SCALE GENOMIC DNA]</scope>
    <source>
        <strain evidence="4">cv. Fuchu</strain>
    </source>
</reference>
<dbReference type="PANTHER" id="PTHR47926:SF347">
    <property type="entry name" value="PENTATRICOPEPTIDE REPEAT-CONTAINING PROTEIN"/>
    <property type="match status" value="1"/>
</dbReference>
<evidence type="ECO:0000313" key="3">
    <source>
        <dbReference type="EMBL" id="GFZ11240.1"/>
    </source>
</evidence>
<gene>
    <name evidence="3" type="ORF">Acr_22g0006380</name>
</gene>
<dbReference type="Gene3D" id="1.25.40.10">
    <property type="entry name" value="Tetratricopeptide repeat domain"/>
    <property type="match status" value="5"/>
</dbReference>
<dbReference type="InterPro" id="IPR046960">
    <property type="entry name" value="PPR_At4g14850-like_plant"/>
</dbReference>
<evidence type="ECO:0000256" key="1">
    <source>
        <dbReference type="ARBA" id="ARBA00022737"/>
    </source>
</evidence>
<dbReference type="OrthoDB" id="442680at2759"/>
<accession>A0A7J0GKC8</accession>
<feature type="repeat" description="PPR" evidence="2">
    <location>
        <begin position="417"/>
        <end position="451"/>
    </location>
</feature>
<dbReference type="GO" id="GO:0009451">
    <property type="term" value="P:RNA modification"/>
    <property type="evidence" value="ECO:0007669"/>
    <property type="project" value="InterPro"/>
</dbReference>
<dbReference type="GO" id="GO:0003723">
    <property type="term" value="F:RNA binding"/>
    <property type="evidence" value="ECO:0007669"/>
    <property type="project" value="InterPro"/>
</dbReference>
<dbReference type="InterPro" id="IPR002885">
    <property type="entry name" value="PPR_rpt"/>
</dbReference>
<proteinExistence type="predicted"/>
<comment type="caution">
    <text evidence="3">The sequence shown here is derived from an EMBL/GenBank/DDBJ whole genome shotgun (WGS) entry which is preliminary data.</text>
</comment>
<evidence type="ECO:0000313" key="4">
    <source>
        <dbReference type="Proteomes" id="UP000585474"/>
    </source>
</evidence>
<dbReference type="Pfam" id="PF20431">
    <property type="entry name" value="E_motif"/>
    <property type="match status" value="1"/>
</dbReference>
<feature type="repeat" description="PPR" evidence="2">
    <location>
        <begin position="67"/>
        <end position="101"/>
    </location>
</feature>
<dbReference type="Pfam" id="PF13041">
    <property type="entry name" value="PPR_2"/>
    <property type="match status" value="3"/>
</dbReference>